<dbReference type="EC" id="5.99.1.4" evidence="1"/>
<comment type="caution">
    <text evidence="4">The sequence shown here is derived from an EMBL/GenBank/DDBJ whole genome shotgun (WGS) entry which is preliminary data.</text>
</comment>
<organism evidence="4 5">
    <name type="scientific">Rhodosalinus halophilus</name>
    <dbReference type="NCBI Taxonomy" id="2259333"/>
    <lineage>
        <taxon>Bacteria</taxon>
        <taxon>Pseudomonadati</taxon>
        <taxon>Pseudomonadota</taxon>
        <taxon>Alphaproteobacteria</taxon>
        <taxon>Rhodobacterales</taxon>
        <taxon>Paracoccaceae</taxon>
        <taxon>Rhodosalinus</taxon>
    </lineage>
</organism>
<dbReference type="OrthoDB" id="5244108at2"/>
<dbReference type="SUPFAM" id="SSF52833">
    <property type="entry name" value="Thioredoxin-like"/>
    <property type="match status" value="1"/>
</dbReference>
<evidence type="ECO:0000256" key="2">
    <source>
        <dbReference type="PIRSR" id="PIRSR006386-1"/>
    </source>
</evidence>
<dbReference type="RefSeq" id="WP_113289555.1">
    <property type="nucleotide sequence ID" value="NZ_QNTQ01000009.1"/>
</dbReference>
<dbReference type="Proteomes" id="UP000253370">
    <property type="component" value="Unassembled WGS sequence"/>
</dbReference>
<comment type="similarity">
    <text evidence="1">Belongs to the GST superfamily. NadH family.</text>
</comment>
<dbReference type="GO" id="GO:0006749">
    <property type="term" value="P:glutathione metabolic process"/>
    <property type="evidence" value="ECO:0007669"/>
    <property type="project" value="TreeGrafter"/>
</dbReference>
<dbReference type="Pfam" id="PF01323">
    <property type="entry name" value="DSBA"/>
    <property type="match status" value="1"/>
</dbReference>
<keyword evidence="5" id="KW-1185">Reference proteome</keyword>
<dbReference type="EMBL" id="QNTQ01000009">
    <property type="protein sequence ID" value="RBI84818.1"/>
    <property type="molecule type" value="Genomic_DNA"/>
</dbReference>
<dbReference type="PANTHER" id="PTHR42943:SF2">
    <property type="entry name" value="GLUTATHIONE S-TRANSFERASE KAPPA 1"/>
    <property type="match status" value="1"/>
</dbReference>
<dbReference type="InterPro" id="IPR001853">
    <property type="entry name" value="DSBA-like_thioredoxin_dom"/>
</dbReference>
<dbReference type="Gene3D" id="3.40.30.10">
    <property type="entry name" value="Glutaredoxin"/>
    <property type="match status" value="1"/>
</dbReference>
<evidence type="ECO:0000313" key="4">
    <source>
        <dbReference type="EMBL" id="RBI84818.1"/>
    </source>
</evidence>
<evidence type="ECO:0000259" key="3">
    <source>
        <dbReference type="Pfam" id="PF01323"/>
    </source>
</evidence>
<feature type="active site" description="Nucleophile" evidence="2">
    <location>
        <position position="12"/>
    </location>
</feature>
<dbReference type="InterPro" id="IPR051924">
    <property type="entry name" value="GST_Kappa/NadH"/>
</dbReference>
<dbReference type="PIRSF" id="PIRSF006386">
    <property type="entry name" value="HCCAis_GSTk"/>
    <property type="match status" value="1"/>
</dbReference>
<proteinExistence type="inferred from homology"/>
<keyword evidence="1 4" id="KW-0413">Isomerase</keyword>
<reference evidence="4 5" key="1">
    <citation type="submission" date="2018-07" db="EMBL/GenBank/DDBJ databases">
        <title>Rhodosalinus sp. strain E84T genomic sequence and assembly.</title>
        <authorList>
            <person name="Liu Z.-W."/>
            <person name="Lu D.-C."/>
        </authorList>
    </citation>
    <scope>NUCLEOTIDE SEQUENCE [LARGE SCALE GENOMIC DNA]</scope>
    <source>
        <strain evidence="4 5">E84</strain>
    </source>
</reference>
<evidence type="ECO:0000256" key="1">
    <source>
        <dbReference type="PIRNR" id="PIRNR006386"/>
    </source>
</evidence>
<dbReference type="GO" id="GO:0004602">
    <property type="term" value="F:glutathione peroxidase activity"/>
    <property type="evidence" value="ECO:0007669"/>
    <property type="project" value="TreeGrafter"/>
</dbReference>
<gene>
    <name evidence="4" type="ORF">DRV85_11190</name>
</gene>
<dbReference type="InterPro" id="IPR014440">
    <property type="entry name" value="HCCAis_GSTk"/>
</dbReference>
<dbReference type="AlphaFoldDB" id="A0A365U7X7"/>
<sequence length="198" mass="21831">MPPLEVWLGVGSTYSYLTVMRAPALAAKAGVTLDWRPFSVRAIMQEMDNIPFATKPVKAAYMWRDIERRAAGFDLPVRVPAPYPLHDFDRANRIAVAARSEGWCEDYLRESYRLWFQEGVPAGSDDSLTRVLPACGQDIGRVLSVAGSAETQEAYDAATDAARGRGIFGAPSFVTSDGELFWGDDRLEEAIAWHKTAG</sequence>
<dbReference type="PANTHER" id="PTHR42943">
    <property type="entry name" value="GLUTATHIONE S-TRANSFERASE KAPPA"/>
    <property type="match status" value="1"/>
</dbReference>
<protein>
    <recommendedName>
        <fullName evidence="1">2-hydroxychromene-2-carboxylate isomerase</fullName>
        <ecNumber evidence="1">5.99.1.4</ecNumber>
    </recommendedName>
</protein>
<dbReference type="GO" id="GO:0004364">
    <property type="term" value="F:glutathione transferase activity"/>
    <property type="evidence" value="ECO:0007669"/>
    <property type="project" value="TreeGrafter"/>
</dbReference>
<dbReference type="InterPro" id="IPR036249">
    <property type="entry name" value="Thioredoxin-like_sf"/>
</dbReference>
<feature type="domain" description="DSBA-like thioredoxin" evidence="3">
    <location>
        <begin position="5"/>
        <end position="188"/>
    </location>
</feature>
<accession>A0A365U7X7</accession>
<comment type="catalytic activity">
    <reaction evidence="1">
        <text>2-hydroxychromene-2-carboxylate = (3E)-4-(2-hydroxyphenyl)-2-oxobut-3-enoate</text>
        <dbReference type="Rhea" id="RHEA:27401"/>
        <dbReference type="ChEBI" id="CHEBI:59350"/>
        <dbReference type="ChEBI" id="CHEBI:59353"/>
        <dbReference type="EC" id="5.99.1.4"/>
    </reaction>
</comment>
<name>A0A365U7X7_9RHOB</name>
<evidence type="ECO:0000313" key="5">
    <source>
        <dbReference type="Proteomes" id="UP000253370"/>
    </source>
</evidence>
<dbReference type="GO" id="GO:0018845">
    <property type="term" value="F:2-hydroxychromene-2-carboxylate isomerase activity"/>
    <property type="evidence" value="ECO:0007669"/>
    <property type="project" value="UniProtKB-UniRule"/>
</dbReference>